<comment type="caution">
    <text evidence="2">The sequence shown here is derived from an EMBL/GenBank/DDBJ whole genome shotgun (WGS) entry which is preliminary data.</text>
</comment>
<dbReference type="PRINTS" id="PR00598">
    <property type="entry name" value="HTHMARR"/>
</dbReference>
<dbReference type="SUPFAM" id="SSF46785">
    <property type="entry name" value="Winged helix' DNA-binding domain"/>
    <property type="match status" value="1"/>
</dbReference>
<dbReference type="STRING" id="1837282.A6F49_11295"/>
<dbReference type="EMBL" id="LXEY01000019">
    <property type="protein sequence ID" value="OAV60535.1"/>
    <property type="molecule type" value="Genomic_DNA"/>
</dbReference>
<keyword evidence="3" id="KW-1185">Reference proteome</keyword>
<evidence type="ECO:0000259" key="1">
    <source>
        <dbReference type="PROSITE" id="PS50995"/>
    </source>
</evidence>
<feature type="domain" description="HTH marR-type" evidence="1">
    <location>
        <begin position="20"/>
        <end position="163"/>
    </location>
</feature>
<sequence length="170" mass="19302">MLDPRIMDPGQQLICLDDYAAEEVDQIVEVMEAMRRWRAVERKLNDASRKYMQLGENDMRAVRYLIAMQRHGTLATPSDIARHLRITTPSVSKMLDRLVAGDHIERLPHPQDRRSTALRVTKETQAIARQSVGHNHALRFHAIGSLTPEERAAVIKFFDAFTATGTQGSQ</sequence>
<dbReference type="OrthoDB" id="162531at2"/>
<reference evidence="2 3" key="1">
    <citation type="submission" date="2016-04" db="EMBL/GenBank/DDBJ databases">
        <title>First whole genome shotgun sequence of the bacterium Enteractinococcus sp. strain UASWS1574.</title>
        <authorList>
            <person name="Crovadore J."/>
            <person name="Chablais R."/>
            <person name="Lefort F."/>
        </authorList>
    </citation>
    <scope>NUCLEOTIDE SEQUENCE [LARGE SCALE GENOMIC DNA]</scope>
    <source>
        <strain evidence="2 3">UASWS1574</strain>
    </source>
</reference>
<gene>
    <name evidence="2" type="ORF">A6F49_11295</name>
</gene>
<dbReference type="PROSITE" id="PS50995">
    <property type="entry name" value="HTH_MARR_2"/>
    <property type="match status" value="1"/>
</dbReference>
<dbReference type="SMART" id="SM00347">
    <property type="entry name" value="HTH_MARR"/>
    <property type="match status" value="1"/>
</dbReference>
<organism evidence="2 3">
    <name type="scientific">Enteractinococcus helveticum</name>
    <dbReference type="NCBI Taxonomy" id="1837282"/>
    <lineage>
        <taxon>Bacteria</taxon>
        <taxon>Bacillati</taxon>
        <taxon>Actinomycetota</taxon>
        <taxon>Actinomycetes</taxon>
        <taxon>Micrococcales</taxon>
        <taxon>Micrococcaceae</taxon>
    </lineage>
</organism>
<protein>
    <submittedName>
        <fullName evidence="2">MarR family transcriptional regulator</fullName>
    </submittedName>
</protein>
<dbReference type="GO" id="GO:0003700">
    <property type="term" value="F:DNA-binding transcription factor activity"/>
    <property type="evidence" value="ECO:0007669"/>
    <property type="project" value="InterPro"/>
</dbReference>
<dbReference type="Proteomes" id="UP000078292">
    <property type="component" value="Unassembled WGS sequence"/>
</dbReference>
<dbReference type="Gene3D" id="1.10.10.10">
    <property type="entry name" value="Winged helix-like DNA-binding domain superfamily/Winged helix DNA-binding domain"/>
    <property type="match status" value="1"/>
</dbReference>
<dbReference type="GO" id="GO:0006950">
    <property type="term" value="P:response to stress"/>
    <property type="evidence" value="ECO:0007669"/>
    <property type="project" value="TreeGrafter"/>
</dbReference>
<proteinExistence type="predicted"/>
<dbReference type="InterPro" id="IPR036388">
    <property type="entry name" value="WH-like_DNA-bd_sf"/>
</dbReference>
<dbReference type="PANTHER" id="PTHR33164:SF43">
    <property type="entry name" value="HTH-TYPE TRANSCRIPTIONAL REPRESSOR YETL"/>
    <property type="match status" value="1"/>
</dbReference>
<name>A0A1B7LYT1_9MICC</name>
<accession>A0A1B7LYT1</accession>
<dbReference type="PANTHER" id="PTHR33164">
    <property type="entry name" value="TRANSCRIPTIONAL REGULATOR, MARR FAMILY"/>
    <property type="match status" value="1"/>
</dbReference>
<dbReference type="InterPro" id="IPR036390">
    <property type="entry name" value="WH_DNA-bd_sf"/>
</dbReference>
<dbReference type="InterPro" id="IPR000835">
    <property type="entry name" value="HTH_MarR-typ"/>
</dbReference>
<dbReference type="InterPro" id="IPR039422">
    <property type="entry name" value="MarR/SlyA-like"/>
</dbReference>
<dbReference type="AlphaFoldDB" id="A0A1B7LYT1"/>
<evidence type="ECO:0000313" key="3">
    <source>
        <dbReference type="Proteomes" id="UP000078292"/>
    </source>
</evidence>
<evidence type="ECO:0000313" key="2">
    <source>
        <dbReference type="EMBL" id="OAV60535.1"/>
    </source>
</evidence>
<dbReference type="Pfam" id="PF12802">
    <property type="entry name" value="MarR_2"/>
    <property type="match status" value="1"/>
</dbReference>